<dbReference type="Proteomes" id="UP000091918">
    <property type="component" value="Unassembled WGS sequence"/>
</dbReference>
<feature type="chain" id="PRO_5008598167" description="Ubiquitin 3 binding protein But2 C-terminal domain-containing protein" evidence="1">
    <location>
        <begin position="22"/>
        <end position="184"/>
    </location>
</feature>
<evidence type="ECO:0000313" key="3">
    <source>
        <dbReference type="Proteomes" id="UP000091918"/>
    </source>
</evidence>
<keyword evidence="3" id="KW-1185">Reference proteome</keyword>
<reference evidence="2 3" key="1">
    <citation type="submission" date="2015-07" db="EMBL/GenBank/DDBJ databases">
        <title>Emmonsia species relationships and genome sequence.</title>
        <authorList>
            <person name="Cuomo C.A."/>
            <person name="Schwartz I.S."/>
            <person name="Kenyon C."/>
            <person name="de Hoog G.S."/>
            <person name="Govender N.P."/>
            <person name="Botha A."/>
            <person name="Moreno L."/>
            <person name="de Vries M."/>
            <person name="Munoz J.F."/>
            <person name="Stielow J.B."/>
        </authorList>
    </citation>
    <scope>NUCLEOTIDE SEQUENCE [LARGE SCALE GENOMIC DNA]</scope>
    <source>
        <strain evidence="2 3">CBS 136260</strain>
    </source>
</reference>
<dbReference type="AlphaFoldDB" id="A0A1B7NRV4"/>
<sequence>MHLLQATAFLLAALSVQSVSAIPARKHDTLGSECKNVRGICKPGENGVLRWPDMRTILNGKRSTKIRGNINLSKAGSDKREQEMTFHAPKGAKKCNINWVQGAERKFVVKDSGLVELAPTKPGSSQTLGVADFTNWPQVEGAHSHIVTTVDCEEEMTFKISLRSDGSVRLNQDANNGWYMEYSC</sequence>
<name>A0A1B7NRV4_9EURO</name>
<gene>
    <name evidence="2" type="ORF">ACJ72_06145</name>
</gene>
<accession>A0A1B7NRV4</accession>
<proteinExistence type="predicted"/>
<dbReference type="EMBL" id="LGUA01000987">
    <property type="protein sequence ID" value="OAX79532.1"/>
    <property type="molecule type" value="Genomic_DNA"/>
</dbReference>
<protein>
    <recommendedName>
        <fullName evidence="4">Ubiquitin 3 binding protein But2 C-terminal domain-containing protein</fullName>
    </recommendedName>
</protein>
<evidence type="ECO:0000313" key="2">
    <source>
        <dbReference type="EMBL" id="OAX79532.1"/>
    </source>
</evidence>
<dbReference type="OrthoDB" id="5431298at2759"/>
<comment type="caution">
    <text evidence="2">The sequence shown here is derived from an EMBL/GenBank/DDBJ whole genome shotgun (WGS) entry which is preliminary data.</text>
</comment>
<organism evidence="2 3">
    <name type="scientific">Emergomyces africanus</name>
    <dbReference type="NCBI Taxonomy" id="1955775"/>
    <lineage>
        <taxon>Eukaryota</taxon>
        <taxon>Fungi</taxon>
        <taxon>Dikarya</taxon>
        <taxon>Ascomycota</taxon>
        <taxon>Pezizomycotina</taxon>
        <taxon>Eurotiomycetes</taxon>
        <taxon>Eurotiomycetidae</taxon>
        <taxon>Onygenales</taxon>
        <taxon>Ajellomycetaceae</taxon>
        <taxon>Emergomyces</taxon>
    </lineage>
</organism>
<feature type="signal peptide" evidence="1">
    <location>
        <begin position="1"/>
        <end position="21"/>
    </location>
</feature>
<keyword evidence="1" id="KW-0732">Signal</keyword>
<evidence type="ECO:0000256" key="1">
    <source>
        <dbReference type="SAM" id="SignalP"/>
    </source>
</evidence>
<evidence type="ECO:0008006" key="4">
    <source>
        <dbReference type="Google" id="ProtNLM"/>
    </source>
</evidence>